<dbReference type="AlphaFoldDB" id="A0A9D7SUI7"/>
<evidence type="ECO:0000313" key="1">
    <source>
        <dbReference type="EMBL" id="MBK9981965.1"/>
    </source>
</evidence>
<evidence type="ECO:0008006" key="3">
    <source>
        <dbReference type="Google" id="ProtNLM"/>
    </source>
</evidence>
<gene>
    <name evidence="1" type="ORF">IPP15_05985</name>
</gene>
<reference evidence="1 2" key="1">
    <citation type="submission" date="2020-10" db="EMBL/GenBank/DDBJ databases">
        <title>Connecting structure to function with the recovery of over 1000 high-quality activated sludge metagenome-assembled genomes encoding full-length rRNA genes using long-read sequencing.</title>
        <authorList>
            <person name="Singleton C.M."/>
            <person name="Petriglieri F."/>
            <person name="Kristensen J.M."/>
            <person name="Kirkegaard R.H."/>
            <person name="Michaelsen T.Y."/>
            <person name="Andersen M.H."/>
            <person name="Karst S.M."/>
            <person name="Dueholm M.S."/>
            <person name="Nielsen P.H."/>
            <person name="Albertsen M."/>
        </authorList>
    </citation>
    <scope>NUCLEOTIDE SEQUENCE [LARGE SCALE GENOMIC DNA]</scope>
    <source>
        <strain evidence="1">Ribe_18-Q3-R11-54_MAXAC.273</strain>
    </source>
</reference>
<sequence>MVIGLDKFKEYFEAFPDQYVIIGGTACDVVLTDAGFIARATKDIDIILIIEALNQEFVAQFWIFIQDGDYERREESTDERRYYRFTNPATEGFPKQIELFARKPEIIFLPPDAHLIPIPVDDDLSSLSAILLNDEYYEYIIEHSKVENGLRMANIESLIVLKAKAFLEIRDRIANGQKEDSRHITKHKNDVYRLGVMLTETDPFNLPPLIKSHMMYFMEEASKEIPDARFFKDFGAAGVDPKAVHDQLITSFKLNVNG</sequence>
<accession>A0A9D7SUI7</accession>
<dbReference type="EMBL" id="JADKGY010000001">
    <property type="protein sequence ID" value="MBK9981965.1"/>
    <property type="molecule type" value="Genomic_DNA"/>
</dbReference>
<protein>
    <recommendedName>
        <fullName evidence="3">Nucleotidyl transferase AbiEii toxin, Type IV TA system</fullName>
    </recommendedName>
</protein>
<evidence type="ECO:0000313" key="2">
    <source>
        <dbReference type="Proteomes" id="UP000808337"/>
    </source>
</evidence>
<dbReference type="Proteomes" id="UP000808337">
    <property type="component" value="Unassembled WGS sequence"/>
</dbReference>
<proteinExistence type="predicted"/>
<organism evidence="1 2">
    <name type="scientific">Candidatus Opimibacter skivensis</name>
    <dbReference type="NCBI Taxonomy" id="2982028"/>
    <lineage>
        <taxon>Bacteria</taxon>
        <taxon>Pseudomonadati</taxon>
        <taxon>Bacteroidota</taxon>
        <taxon>Saprospiria</taxon>
        <taxon>Saprospirales</taxon>
        <taxon>Saprospiraceae</taxon>
        <taxon>Candidatus Opimibacter</taxon>
    </lineage>
</organism>
<comment type="caution">
    <text evidence="1">The sequence shown here is derived from an EMBL/GenBank/DDBJ whole genome shotgun (WGS) entry which is preliminary data.</text>
</comment>
<name>A0A9D7SUI7_9BACT</name>